<reference evidence="3" key="1">
    <citation type="submission" date="2025-08" db="UniProtKB">
        <authorList>
            <consortium name="RefSeq"/>
        </authorList>
    </citation>
    <scope>IDENTIFICATION</scope>
    <source>
        <strain evidence="3">15112-1751.03</strain>
        <tissue evidence="3">Whole Adult</tissue>
    </source>
</reference>
<dbReference type="Proteomes" id="UP000515160">
    <property type="component" value="Chromosome 2L"/>
</dbReference>
<protein>
    <submittedName>
        <fullName evidence="3">Myb-like protein AA</fullName>
    </submittedName>
</protein>
<dbReference type="AlphaFoldDB" id="A0A9C6SZ19"/>
<dbReference type="RefSeq" id="XP_051858471.1">
    <property type="nucleotide sequence ID" value="XM_052002511.1"/>
</dbReference>
<feature type="region of interest" description="Disordered" evidence="1">
    <location>
        <begin position="22"/>
        <end position="53"/>
    </location>
</feature>
<evidence type="ECO:0000313" key="3">
    <source>
        <dbReference type="RefSeq" id="XP_051858471.1"/>
    </source>
</evidence>
<keyword evidence="2" id="KW-1185">Reference proteome</keyword>
<feature type="compositionally biased region" description="Low complexity" evidence="1">
    <location>
        <begin position="72"/>
        <end position="108"/>
    </location>
</feature>
<name>A0A9C6SZ19_DROAB</name>
<organism evidence="2 3">
    <name type="scientific">Drosophila albomicans</name>
    <name type="common">Fruit fly</name>
    <dbReference type="NCBI Taxonomy" id="7291"/>
    <lineage>
        <taxon>Eukaryota</taxon>
        <taxon>Metazoa</taxon>
        <taxon>Ecdysozoa</taxon>
        <taxon>Arthropoda</taxon>
        <taxon>Hexapoda</taxon>
        <taxon>Insecta</taxon>
        <taxon>Pterygota</taxon>
        <taxon>Neoptera</taxon>
        <taxon>Endopterygota</taxon>
        <taxon>Diptera</taxon>
        <taxon>Brachycera</taxon>
        <taxon>Muscomorpha</taxon>
        <taxon>Ephydroidea</taxon>
        <taxon>Drosophilidae</taxon>
        <taxon>Drosophila</taxon>
    </lineage>
</organism>
<sequence>MVIQCTCDCNCSDRDTARSSCLPRLQQQRATPTSSLTPTPTTPLNGGNDMENRFPYYRRLSNTSSALYGSCPQLQLPHHQQQQHQQHQQQQQQKQQQQPLPQTCHSHGLSLGLRHHQQHNNNNNNNDEEQLQRQYSSLVRPAKHRGSVLCNKCAL</sequence>
<accession>A0A9C6SZ19</accession>
<evidence type="ECO:0000256" key="1">
    <source>
        <dbReference type="SAM" id="MobiDB-lite"/>
    </source>
</evidence>
<proteinExistence type="predicted"/>
<dbReference type="GeneID" id="127565173"/>
<feature type="compositionally biased region" description="Low complexity" evidence="1">
    <location>
        <begin position="31"/>
        <end position="44"/>
    </location>
</feature>
<evidence type="ECO:0000313" key="2">
    <source>
        <dbReference type="Proteomes" id="UP000515160"/>
    </source>
</evidence>
<dbReference type="OrthoDB" id="7871425at2759"/>
<feature type="region of interest" description="Disordered" evidence="1">
    <location>
        <begin position="68"/>
        <end position="108"/>
    </location>
</feature>
<gene>
    <name evidence="3" type="primary">LOC127565173</name>
</gene>